<dbReference type="RefSeq" id="WP_179584451.1">
    <property type="nucleotide sequence ID" value="NZ_JACBYR010000001.1"/>
</dbReference>
<proteinExistence type="predicted"/>
<evidence type="ECO:0000256" key="1">
    <source>
        <dbReference type="ARBA" id="ARBA00001954"/>
    </source>
</evidence>
<evidence type="ECO:0000313" key="2">
    <source>
        <dbReference type="EMBL" id="NYE81995.1"/>
    </source>
</evidence>
<evidence type="ECO:0000313" key="3">
    <source>
        <dbReference type="Proteomes" id="UP000542125"/>
    </source>
</evidence>
<dbReference type="GO" id="GO:0048244">
    <property type="term" value="F:phytanoyl-CoA dioxygenase activity"/>
    <property type="evidence" value="ECO:0007669"/>
    <property type="project" value="UniProtKB-EC"/>
</dbReference>
<accession>A0A7Y9IS00</accession>
<comment type="caution">
    <text evidence="2">The sequence shown here is derived from an EMBL/GenBank/DDBJ whole genome shotgun (WGS) entry which is preliminary data.</text>
</comment>
<name>A0A7Y9IS00_9BURK</name>
<sequence>MHSESIDDQVATLRQEGLVVVRNMLDAGQVAELRCLAQADLDARVEPLELEADLGYPGAPSSQADEGGGTVRRLLDAWSRNEAYRTWATGAPIREWMQAYFNEPACLSLAHHNCVMTKHPRYGSLTGWHRDFRYWAFDRPDMVSVWVALGPENDHNGGLHLVPRSHTETIAPARFDEKKFLRDDLADNQALIARAVVPELNAGDIMFFHSNTLHAAGRNLSDQVKFSAVFTYHAASNHPVPGTRSAAKGSVRLE</sequence>
<dbReference type="EC" id="1.14.11.18" evidence="2"/>
<dbReference type="Gene3D" id="2.60.120.620">
    <property type="entry name" value="q2cbj1_9rhob like domain"/>
    <property type="match status" value="1"/>
</dbReference>
<organism evidence="2 3">
    <name type="scientific">Pigmentiphaga litoralis</name>
    <dbReference type="NCBI Taxonomy" id="516702"/>
    <lineage>
        <taxon>Bacteria</taxon>
        <taxon>Pseudomonadati</taxon>
        <taxon>Pseudomonadota</taxon>
        <taxon>Betaproteobacteria</taxon>
        <taxon>Burkholderiales</taxon>
        <taxon>Alcaligenaceae</taxon>
        <taxon>Pigmentiphaga</taxon>
    </lineage>
</organism>
<protein>
    <submittedName>
        <fullName evidence="2">Phytanoyl-CoA hydroxylase</fullName>
        <ecNumber evidence="2">1.14.11.18</ecNumber>
    </submittedName>
</protein>
<dbReference type="SUPFAM" id="SSF51197">
    <property type="entry name" value="Clavaminate synthase-like"/>
    <property type="match status" value="1"/>
</dbReference>
<dbReference type="GO" id="GO:0005506">
    <property type="term" value="F:iron ion binding"/>
    <property type="evidence" value="ECO:0007669"/>
    <property type="project" value="UniProtKB-ARBA"/>
</dbReference>
<gene>
    <name evidence="2" type="ORF">FHW18_001266</name>
</gene>
<reference evidence="2 3" key="1">
    <citation type="submission" date="2020-07" db="EMBL/GenBank/DDBJ databases">
        <title>Genomic Encyclopedia of Type Strains, Phase IV (KMG-V): Genome sequencing to study the core and pangenomes of soil and plant-associated prokaryotes.</title>
        <authorList>
            <person name="Whitman W."/>
        </authorList>
    </citation>
    <scope>NUCLEOTIDE SEQUENCE [LARGE SCALE GENOMIC DNA]</scope>
    <source>
        <strain evidence="2 3">SAS40</strain>
    </source>
</reference>
<keyword evidence="2" id="KW-0560">Oxidoreductase</keyword>
<keyword evidence="3" id="KW-1185">Reference proteome</keyword>
<dbReference type="PANTHER" id="PTHR20883">
    <property type="entry name" value="PHYTANOYL-COA DIOXYGENASE DOMAIN CONTAINING 1"/>
    <property type="match status" value="1"/>
</dbReference>
<dbReference type="Pfam" id="PF05721">
    <property type="entry name" value="PhyH"/>
    <property type="match status" value="1"/>
</dbReference>
<dbReference type="PANTHER" id="PTHR20883:SF48">
    <property type="entry name" value="ECTOINE DIOXYGENASE"/>
    <property type="match status" value="1"/>
</dbReference>
<dbReference type="Proteomes" id="UP000542125">
    <property type="component" value="Unassembled WGS sequence"/>
</dbReference>
<comment type="cofactor">
    <cofactor evidence="1">
        <name>Fe(2+)</name>
        <dbReference type="ChEBI" id="CHEBI:29033"/>
    </cofactor>
</comment>
<dbReference type="EMBL" id="JACBYR010000001">
    <property type="protein sequence ID" value="NYE81995.1"/>
    <property type="molecule type" value="Genomic_DNA"/>
</dbReference>
<dbReference type="InterPro" id="IPR008775">
    <property type="entry name" value="Phytyl_CoA_dOase-like"/>
</dbReference>
<dbReference type="AlphaFoldDB" id="A0A7Y9IS00"/>